<feature type="region of interest" description="Disordered" evidence="1">
    <location>
        <begin position="45"/>
        <end position="66"/>
    </location>
</feature>
<reference evidence="2 3" key="1">
    <citation type="journal article" date="2013" name="Genome Biol.">
        <title>Genome of Acanthamoeba castellanii highlights extensive lateral gene transfer and early evolution of tyrosine kinase signaling.</title>
        <authorList>
            <person name="Clarke M."/>
            <person name="Lohan A.J."/>
            <person name="Liu B."/>
            <person name="Lagkouvardos I."/>
            <person name="Roy S."/>
            <person name="Zafar N."/>
            <person name="Bertelli C."/>
            <person name="Schilde C."/>
            <person name="Kianianmomeni A."/>
            <person name="Burglin T.R."/>
            <person name="Frech C."/>
            <person name="Turcotte B."/>
            <person name="Kopec K.O."/>
            <person name="Synnott J.M."/>
            <person name="Choo C."/>
            <person name="Paponov I."/>
            <person name="Finkler A."/>
            <person name="Soon Heng Tan C."/>
            <person name="Hutchins A.P."/>
            <person name="Weinmeier T."/>
            <person name="Rattei T."/>
            <person name="Chu J.S."/>
            <person name="Gimenez G."/>
            <person name="Irimia M."/>
            <person name="Rigden D.J."/>
            <person name="Fitzpatrick D.A."/>
            <person name="Lorenzo-Morales J."/>
            <person name="Bateman A."/>
            <person name="Chiu C.H."/>
            <person name="Tang P."/>
            <person name="Hegemann P."/>
            <person name="Fromm H."/>
            <person name="Raoult D."/>
            <person name="Greub G."/>
            <person name="Miranda-Saavedra D."/>
            <person name="Chen N."/>
            <person name="Nash P."/>
            <person name="Ginger M.L."/>
            <person name="Horn M."/>
            <person name="Schaap P."/>
            <person name="Caler L."/>
            <person name="Loftus B."/>
        </authorList>
    </citation>
    <scope>NUCLEOTIDE SEQUENCE [LARGE SCALE GENOMIC DNA]</scope>
    <source>
        <strain evidence="2 3">Neff</strain>
    </source>
</reference>
<protein>
    <submittedName>
        <fullName evidence="2">Uncharacterized protein</fullName>
    </submittedName>
</protein>
<gene>
    <name evidence="2" type="ORF">ACA1_024630</name>
</gene>
<evidence type="ECO:0000256" key="1">
    <source>
        <dbReference type="SAM" id="MobiDB-lite"/>
    </source>
</evidence>
<keyword evidence="3" id="KW-1185">Reference proteome</keyword>
<dbReference type="AlphaFoldDB" id="L8HEZ0"/>
<name>L8HEZ0_ACACF</name>
<accession>L8HEZ0</accession>
<dbReference type="VEuPathDB" id="AmoebaDB:ACA1_024630"/>
<dbReference type="GeneID" id="14924725"/>
<organism evidence="2 3">
    <name type="scientific">Acanthamoeba castellanii (strain ATCC 30010 / Neff)</name>
    <dbReference type="NCBI Taxonomy" id="1257118"/>
    <lineage>
        <taxon>Eukaryota</taxon>
        <taxon>Amoebozoa</taxon>
        <taxon>Discosea</taxon>
        <taxon>Longamoebia</taxon>
        <taxon>Centramoebida</taxon>
        <taxon>Acanthamoebidae</taxon>
        <taxon>Acanthamoeba</taxon>
    </lineage>
</organism>
<dbReference type="EMBL" id="KB007855">
    <property type="protein sequence ID" value="ELR23730.1"/>
    <property type="molecule type" value="Genomic_DNA"/>
</dbReference>
<feature type="non-terminal residue" evidence="2">
    <location>
        <position position="1"/>
    </location>
</feature>
<dbReference type="Proteomes" id="UP000011083">
    <property type="component" value="Unassembled WGS sequence"/>
</dbReference>
<evidence type="ECO:0000313" key="2">
    <source>
        <dbReference type="EMBL" id="ELR23730.1"/>
    </source>
</evidence>
<dbReference type="KEGG" id="acan:ACA1_024630"/>
<proteinExistence type="predicted"/>
<feature type="region of interest" description="Disordered" evidence="1">
    <location>
        <begin position="1"/>
        <end position="20"/>
    </location>
</feature>
<evidence type="ECO:0000313" key="3">
    <source>
        <dbReference type="Proteomes" id="UP000011083"/>
    </source>
</evidence>
<dbReference type="RefSeq" id="XP_004353258.1">
    <property type="nucleotide sequence ID" value="XM_004353206.1"/>
</dbReference>
<sequence length="392" mass="43856">LDSEVKTAKQVEEEERRRREERIIDKKKEHLKSIEVLIDQLELPDDEEEELVSDQGNKQSPAALRERQEYDAIQRKYKELLSLTGQPLWTSAEGTKVDSKVVTATVKKTVDQAKGLADSPSTSPDRRDVIIGRARDCVTALGPFLLAVKALNQLIDDMRACRRPMDRPAVDASIKDVQGLHSRLMQAYEALLESYMYSTGAPSGKSAPSSRPPDASPDPHSPKPPQEFTGEQAKNAILYSFRDFYLNTAAPPAPDTLAHLSYVPWQPTRAMREYCSDAIQLFKPIVEAVNSPLASLHFRSFADLVTKEIELLVPIAKMIQHDRYKYAAFDKFPLGIKVFINSVVVFVDAVSVYKQRGGNVELSTANHRKDELTNALKMLLATIRKVIDNAGP</sequence>
<feature type="region of interest" description="Disordered" evidence="1">
    <location>
        <begin position="201"/>
        <end position="228"/>
    </location>
</feature>